<gene>
    <name evidence="3" type="ORF">CYNAS_LOCUS16237</name>
</gene>
<feature type="coiled-coil region" evidence="1">
    <location>
        <begin position="215"/>
        <end position="242"/>
    </location>
</feature>
<feature type="compositionally biased region" description="Basic and acidic residues" evidence="2">
    <location>
        <begin position="149"/>
        <end position="161"/>
    </location>
</feature>
<proteinExistence type="predicted"/>
<accession>A0AA36H567</accession>
<reference evidence="3" key="1">
    <citation type="submission" date="2023-07" db="EMBL/GenBank/DDBJ databases">
        <authorList>
            <consortium name="CYATHOMIX"/>
        </authorList>
    </citation>
    <scope>NUCLEOTIDE SEQUENCE</scope>
    <source>
        <strain evidence="3">N/A</strain>
    </source>
</reference>
<keyword evidence="1" id="KW-0175">Coiled coil</keyword>
<sequence>MCSTEASSITCKVLEKLIEDEDALGVATHSPNVCVTCMRKLLLEQFGGKELLFPNEPPPWYKPPEASVQESPTSTKDQEKESSRKLKKRGKQDTKMVIPKEEIDDYLLKLSIGISDGKLRYEIMKHKKVSKDAAQKLMIEIRRRAKKERLEMPDEDHKGKSEVVNPRENLPWCPSTKDLFPRGLLSKLSQEEQQRFLAICQSIMNTGEIRFVNNLKELTHFQKEAQEERDNIENLVIETIENSLEGDAASAHSHPLQYNHQMASEFILKRWEKRWHNDKFKTQFASSTPQCSIDWNIRDIRADPEIRPILTATLLKGRIDRIQLPSLRNRCSLDTSKLYTLYPPEECDANQIFDDLETVTSLCLENDVRIAMDATTACHLMSDPFAGHDYTYVVPIRVVEKMVQGTMTNIAVMGKPRILETVDRTTVQRQFAKYLLKSNYIQKKAEVPPVPATNEPVAKDSTPLENKKSDFCDPLDSILPSLDAPLNHLEPVVANHSENGKSYAIFSITGTNILVRSRPAPLCSEGHQSMKGATLSLQPRMEYVPNAGAMRLSEAEAVWNYSKGIFKQSANHGLFRTHFMGKYLLQLQHWNAQNVTVATGSEQLWTGPTTRLEAKRMIAAYTLRFAKVLQEIGHLPHGDFMLLNRNDGFIKIVPEATAETADINYDDVTLSVNDVILHIRNAFAGLESMIPLQWQIMQKRAPGCYVAKDSNLKKRAMMEEHTPSRKPVNMKLTHNQRRNRKRKKMKWQNARGRSVQEPTVEMDSEPVYCPFGSPTNASSPACSEPSLSSCPSPELVIDVPEEHEE</sequence>
<feature type="compositionally biased region" description="Low complexity" evidence="2">
    <location>
        <begin position="777"/>
        <end position="795"/>
    </location>
</feature>
<keyword evidence="4" id="KW-1185">Reference proteome</keyword>
<evidence type="ECO:0000313" key="4">
    <source>
        <dbReference type="Proteomes" id="UP001176961"/>
    </source>
</evidence>
<feature type="region of interest" description="Disordered" evidence="2">
    <location>
        <begin position="732"/>
        <end position="805"/>
    </location>
</feature>
<comment type="caution">
    <text evidence="3">The sequence shown here is derived from an EMBL/GenBank/DDBJ whole genome shotgun (WGS) entry which is preliminary data.</text>
</comment>
<evidence type="ECO:0000256" key="1">
    <source>
        <dbReference type="SAM" id="Coils"/>
    </source>
</evidence>
<evidence type="ECO:0000313" key="3">
    <source>
        <dbReference type="EMBL" id="CAJ0604254.1"/>
    </source>
</evidence>
<evidence type="ECO:0000256" key="2">
    <source>
        <dbReference type="SAM" id="MobiDB-lite"/>
    </source>
</evidence>
<dbReference type="EMBL" id="CATQJL010000305">
    <property type="protein sequence ID" value="CAJ0604254.1"/>
    <property type="molecule type" value="Genomic_DNA"/>
</dbReference>
<organism evidence="3 4">
    <name type="scientific">Cylicocyclus nassatus</name>
    <name type="common">Nematode worm</name>
    <dbReference type="NCBI Taxonomy" id="53992"/>
    <lineage>
        <taxon>Eukaryota</taxon>
        <taxon>Metazoa</taxon>
        <taxon>Ecdysozoa</taxon>
        <taxon>Nematoda</taxon>
        <taxon>Chromadorea</taxon>
        <taxon>Rhabditida</taxon>
        <taxon>Rhabditina</taxon>
        <taxon>Rhabditomorpha</taxon>
        <taxon>Strongyloidea</taxon>
        <taxon>Strongylidae</taxon>
        <taxon>Cylicocyclus</taxon>
    </lineage>
</organism>
<feature type="region of interest" description="Disordered" evidence="2">
    <location>
        <begin position="54"/>
        <end position="94"/>
    </location>
</feature>
<feature type="region of interest" description="Disordered" evidence="2">
    <location>
        <begin position="149"/>
        <end position="168"/>
    </location>
</feature>
<protein>
    <recommendedName>
        <fullName evidence="5">Little elongation complex subunit 2 C-terminal domain-containing protein</fullName>
    </recommendedName>
</protein>
<name>A0AA36H567_CYLNA</name>
<feature type="compositionally biased region" description="Basic residues" evidence="2">
    <location>
        <begin position="734"/>
        <end position="746"/>
    </location>
</feature>
<dbReference type="Proteomes" id="UP001176961">
    <property type="component" value="Unassembled WGS sequence"/>
</dbReference>
<dbReference type="AlphaFoldDB" id="A0AA36H567"/>
<evidence type="ECO:0008006" key="5">
    <source>
        <dbReference type="Google" id="ProtNLM"/>
    </source>
</evidence>